<dbReference type="AlphaFoldDB" id="A0A8T9AYL6"/>
<evidence type="ECO:0000256" key="2">
    <source>
        <dbReference type="ARBA" id="ARBA00022519"/>
    </source>
</evidence>
<feature type="transmembrane region" description="Helical" evidence="3">
    <location>
        <begin position="61"/>
        <end position="80"/>
    </location>
</feature>
<gene>
    <name evidence="4" type="ORF">C1D09_001770</name>
</gene>
<dbReference type="EMBL" id="PNOT02000026">
    <property type="protein sequence ID" value="TSE13860.1"/>
    <property type="molecule type" value="Genomic_DNA"/>
</dbReference>
<comment type="caution">
    <text evidence="4">The sequence shown here is derived from an EMBL/GenBank/DDBJ whole genome shotgun (WGS) entry which is preliminary data.</text>
</comment>
<keyword evidence="1" id="KW-0813">Transport</keyword>
<evidence type="ECO:0000256" key="1">
    <source>
        <dbReference type="ARBA" id="ARBA00022448"/>
    </source>
</evidence>
<keyword evidence="2" id="KW-0997">Cell inner membrane</keyword>
<dbReference type="Proteomes" id="UP000235507">
    <property type="component" value="Unassembled WGS sequence"/>
</dbReference>
<keyword evidence="3" id="KW-0472">Membrane</keyword>
<evidence type="ECO:0000313" key="4">
    <source>
        <dbReference type="EMBL" id="TSE13860.1"/>
    </source>
</evidence>
<evidence type="ECO:0000313" key="5">
    <source>
        <dbReference type="Proteomes" id="UP000235507"/>
    </source>
</evidence>
<keyword evidence="5" id="KW-1185">Reference proteome</keyword>
<keyword evidence="3" id="KW-0812">Transmembrane</keyword>
<feature type="transmembrane region" description="Helical" evidence="3">
    <location>
        <begin position="30"/>
        <end position="49"/>
    </location>
</feature>
<feature type="non-terminal residue" evidence="4">
    <location>
        <position position="93"/>
    </location>
</feature>
<name>A0A8T9AYL6_9HYPH</name>
<accession>A0A8T9AYL6</accession>
<keyword evidence="2" id="KW-1003">Cell membrane</keyword>
<reference evidence="4" key="1">
    <citation type="submission" date="2019-07" db="EMBL/GenBank/DDBJ databases">
        <title>Mesorhizobum intechiensis sp. nov. isolated from nodules of Lotus tenuis growing in lowlands of the Flooding Pampa, Argentina.</title>
        <authorList>
            <person name="Estrella M.J."/>
            <person name="Torres Tejerizo G.A."/>
            <person name="Cumpa Velazquez L.M."/>
            <person name="Fontana F."/>
            <person name="Hansen L."/>
            <person name="Pistorio M."/>
            <person name="Sannazzaro A.I."/>
        </authorList>
    </citation>
    <scope>NUCLEOTIDE SEQUENCE</scope>
    <source>
        <strain evidence="4">BD68</strain>
    </source>
</reference>
<protein>
    <submittedName>
        <fullName evidence="4">ABC transporter permease</fullName>
    </submittedName>
</protein>
<sequence length="93" mass="9814">MTDASSDRSRRPRVSANGFSLAKLLLEGRAFFALIAIIIVFSLLSPYYFSVGNFLTMASHVAIFGILAVGMLLVILNGGIDLSVGSTLGFSGV</sequence>
<dbReference type="PANTHER" id="PTHR32196:SF21">
    <property type="entry name" value="ABC TRANSPORTER PERMEASE PROTEIN YPHD-RELATED"/>
    <property type="match status" value="1"/>
</dbReference>
<dbReference type="GO" id="GO:0005886">
    <property type="term" value="C:plasma membrane"/>
    <property type="evidence" value="ECO:0007669"/>
    <property type="project" value="TreeGrafter"/>
</dbReference>
<keyword evidence="3" id="KW-1133">Transmembrane helix</keyword>
<proteinExistence type="predicted"/>
<evidence type="ECO:0000256" key="3">
    <source>
        <dbReference type="SAM" id="Phobius"/>
    </source>
</evidence>
<dbReference type="PANTHER" id="PTHR32196">
    <property type="entry name" value="ABC TRANSPORTER PERMEASE PROTEIN YPHD-RELATED-RELATED"/>
    <property type="match status" value="1"/>
</dbReference>
<organism evidence="4 5">
    <name type="scientific">Mesorhizobium intechi</name>
    <dbReference type="NCBI Taxonomy" id="537601"/>
    <lineage>
        <taxon>Bacteria</taxon>
        <taxon>Pseudomonadati</taxon>
        <taxon>Pseudomonadota</taxon>
        <taxon>Alphaproteobacteria</taxon>
        <taxon>Hyphomicrobiales</taxon>
        <taxon>Phyllobacteriaceae</taxon>
        <taxon>Mesorhizobium</taxon>
    </lineage>
</organism>